<dbReference type="Pfam" id="PF00270">
    <property type="entry name" value="DEAD"/>
    <property type="match status" value="1"/>
</dbReference>
<dbReference type="Gene3D" id="3.40.50.300">
    <property type="entry name" value="P-loop containing nucleotide triphosphate hydrolases"/>
    <property type="match status" value="2"/>
</dbReference>
<dbReference type="EMBL" id="QGSZ01000241">
    <property type="protein sequence ID" value="RQX00501.1"/>
    <property type="molecule type" value="Genomic_DNA"/>
</dbReference>
<organism evidence="7 8">
    <name type="scientific">Micromonospora inaquosa</name>
    <dbReference type="NCBI Taxonomy" id="2203716"/>
    <lineage>
        <taxon>Bacteria</taxon>
        <taxon>Bacillati</taxon>
        <taxon>Actinomycetota</taxon>
        <taxon>Actinomycetes</taxon>
        <taxon>Micromonosporales</taxon>
        <taxon>Micromonosporaceae</taxon>
        <taxon>Micromonospora</taxon>
    </lineage>
</organism>
<feature type="domain" description="Helicase ATP-binding" evidence="5">
    <location>
        <begin position="230"/>
        <end position="403"/>
    </location>
</feature>
<feature type="domain" description="Helicase C-terminal" evidence="6">
    <location>
        <begin position="504"/>
        <end position="691"/>
    </location>
</feature>
<dbReference type="Pfam" id="PF00271">
    <property type="entry name" value="Helicase_C"/>
    <property type="match status" value="1"/>
</dbReference>
<sequence>MRQNLRRWVADADTRQNVDTFRLRAQLTPLSYQEGRSTDLYFSLVGELFDLLRGSTDDKRDWATLGNALAQLSEKLTGAARSDSLLFSSVAFYIGGYSASAYLTMQQANPSDWPSEIYRACYDLIARPRRLGSQTANELLAALQSGRTNQIERRAEAAVVAAREALSQGPDEWVVSYVYASLIARFSRVNIRAVLPAGDTERWNPLVSSLLSRRPPVWDFFPSQVQAIEAGLLTSSESFSLQMPTGAGKTALTETLIFSHLTNSPGAAALLLVPYRALARELRGSLARRLSAVGLPTRTIYGGTVPTREETQDLEGIRVFIATPEAFTGLLSKSRELLSSISLVICDEGHLLDEGARGVGLELLLTRLRRRELLRPRMVFISAIVPNIEEINAWLGGRDETVVKSSFRPAEVEYAVLRPAGSGRRLAVGLQMQPVATTLQAHTLPGFLQAADFEYRNSTTGRTNTYPFSSIKTQAIATARKSLALGTVAVFAATKTGDQGVVGLAEELIKQIESGLPLPDPGEHVPESGIVREVGAYLESEYGADWIGTRALFSGAVVHHGDIPQETREAVEELLSRRQVGLVLCTSTLAEGINLPIRTLVLYSVQRRSHSGQPVPMFARDIRNLVGRAGRAGSSTKGLVICANPRQWPTIRPVAAGQPGEDVHGALRELIGRLQEALRRDGRSLSNPALEASPGLYPLVDGIDATLIELIQDELGDERFTEVAASLGAETFAAQQIDAAGQRLLTDVFTLRAQHITGLRATNRLAWVRETGAKARLLDSVVDQLAPSLADWENIDSPLNMQLLDALLAWAYAQPDFLDTLRGAYRSDDPPAVADLRALIHAWMAGKSFAEIAHELNSDIDTLLRVHASVVAHAFTTLVEQGISLLERYLADDERSLATAVVNLASYLRFGVATSAARAMMASGMRHRRAAVALGNDPAMALSANLLLAPYEVARLLLQDEQRWRDQLGEFVYRRTVEDVADNNSATFVP</sequence>
<proteinExistence type="predicted"/>
<dbReference type="PROSITE" id="PS51194">
    <property type="entry name" value="HELICASE_CTER"/>
    <property type="match status" value="1"/>
</dbReference>
<evidence type="ECO:0000256" key="4">
    <source>
        <dbReference type="ARBA" id="ARBA00022840"/>
    </source>
</evidence>
<evidence type="ECO:0000313" key="8">
    <source>
        <dbReference type="Proteomes" id="UP000282312"/>
    </source>
</evidence>
<dbReference type="PROSITE" id="PS51192">
    <property type="entry name" value="HELICASE_ATP_BIND_1"/>
    <property type="match status" value="1"/>
</dbReference>
<dbReference type="SMART" id="SM00490">
    <property type="entry name" value="HELICc"/>
    <property type="match status" value="1"/>
</dbReference>
<evidence type="ECO:0000256" key="3">
    <source>
        <dbReference type="ARBA" id="ARBA00022806"/>
    </source>
</evidence>
<evidence type="ECO:0000313" key="7">
    <source>
        <dbReference type="EMBL" id="RQX00501.1"/>
    </source>
</evidence>
<dbReference type="GO" id="GO:0016787">
    <property type="term" value="F:hydrolase activity"/>
    <property type="evidence" value="ECO:0007669"/>
    <property type="project" value="UniProtKB-KW"/>
</dbReference>
<dbReference type="InterPro" id="IPR011545">
    <property type="entry name" value="DEAD/DEAH_box_helicase_dom"/>
</dbReference>
<evidence type="ECO:0000256" key="2">
    <source>
        <dbReference type="ARBA" id="ARBA00022801"/>
    </source>
</evidence>
<keyword evidence="3 7" id="KW-0347">Helicase</keyword>
<dbReference type="GO" id="GO:0004386">
    <property type="term" value="F:helicase activity"/>
    <property type="evidence" value="ECO:0007669"/>
    <property type="project" value="UniProtKB-KW"/>
</dbReference>
<dbReference type="SUPFAM" id="SSF52540">
    <property type="entry name" value="P-loop containing nucleoside triphosphate hydrolases"/>
    <property type="match status" value="1"/>
</dbReference>
<gene>
    <name evidence="7" type="ORF">DLJ59_21165</name>
</gene>
<evidence type="ECO:0000259" key="5">
    <source>
        <dbReference type="PROSITE" id="PS51192"/>
    </source>
</evidence>
<name>A0A3N9WI90_9ACTN</name>
<comment type="caution">
    <text evidence="7">The sequence shown here is derived from an EMBL/GenBank/DDBJ whole genome shotgun (WGS) entry which is preliminary data.</text>
</comment>
<keyword evidence="1" id="KW-0547">Nucleotide-binding</keyword>
<dbReference type="PANTHER" id="PTHR47961">
    <property type="entry name" value="DNA POLYMERASE THETA, PUTATIVE (AFU_ORTHOLOGUE AFUA_1G05260)-RELATED"/>
    <property type="match status" value="1"/>
</dbReference>
<evidence type="ECO:0000259" key="6">
    <source>
        <dbReference type="PROSITE" id="PS51194"/>
    </source>
</evidence>
<dbReference type="GO" id="GO:0005524">
    <property type="term" value="F:ATP binding"/>
    <property type="evidence" value="ECO:0007669"/>
    <property type="project" value="UniProtKB-KW"/>
</dbReference>
<dbReference type="SMART" id="SM00487">
    <property type="entry name" value="DEXDc"/>
    <property type="match status" value="1"/>
</dbReference>
<evidence type="ECO:0000256" key="1">
    <source>
        <dbReference type="ARBA" id="ARBA00022741"/>
    </source>
</evidence>
<keyword evidence="2" id="KW-0378">Hydrolase</keyword>
<dbReference type="InterPro" id="IPR050474">
    <property type="entry name" value="Hel308_SKI2-like"/>
</dbReference>
<accession>A0A3N9WI90</accession>
<dbReference type="AlphaFoldDB" id="A0A3N9WI90"/>
<dbReference type="GO" id="GO:0003676">
    <property type="term" value="F:nucleic acid binding"/>
    <property type="evidence" value="ECO:0007669"/>
    <property type="project" value="InterPro"/>
</dbReference>
<dbReference type="RefSeq" id="WP_124774364.1">
    <property type="nucleotide sequence ID" value="NZ_QGSZ01000241.1"/>
</dbReference>
<dbReference type="PANTHER" id="PTHR47961:SF6">
    <property type="entry name" value="DNA-DIRECTED DNA POLYMERASE"/>
    <property type="match status" value="1"/>
</dbReference>
<dbReference type="InterPro" id="IPR014001">
    <property type="entry name" value="Helicase_ATP-bd"/>
</dbReference>
<dbReference type="InterPro" id="IPR001650">
    <property type="entry name" value="Helicase_C-like"/>
</dbReference>
<dbReference type="OrthoDB" id="9815222at2"/>
<protein>
    <submittedName>
        <fullName evidence="7">DEAD/DEAH box helicase</fullName>
    </submittedName>
</protein>
<dbReference type="Proteomes" id="UP000282312">
    <property type="component" value="Unassembled WGS sequence"/>
</dbReference>
<dbReference type="InterPro" id="IPR027417">
    <property type="entry name" value="P-loop_NTPase"/>
</dbReference>
<reference evidence="7 8" key="1">
    <citation type="submission" date="2018-05" db="EMBL/GenBank/DDBJ databases">
        <title>Micromonospora from Atacama Desert.</title>
        <authorList>
            <person name="Carro L."/>
            <person name="Goodfellow M."/>
            <person name="Klenk H.-P."/>
        </authorList>
    </citation>
    <scope>NUCLEOTIDE SEQUENCE [LARGE SCALE GENOMIC DNA]</scope>
    <source>
        <strain evidence="7 8">LB39</strain>
    </source>
</reference>
<keyword evidence="8" id="KW-1185">Reference proteome</keyword>
<keyword evidence="4" id="KW-0067">ATP-binding</keyword>